<dbReference type="Pfam" id="PF16719">
    <property type="entry name" value="SAWADEE"/>
    <property type="match status" value="1"/>
</dbReference>
<dbReference type="SUPFAM" id="SSF54160">
    <property type="entry name" value="Chromo domain-like"/>
    <property type="match status" value="1"/>
</dbReference>
<accession>A0A803LBJ9</accession>
<evidence type="ECO:0000259" key="2">
    <source>
        <dbReference type="Pfam" id="PF16719"/>
    </source>
</evidence>
<dbReference type="CDD" id="cd00024">
    <property type="entry name" value="CD_CSD"/>
    <property type="match status" value="1"/>
</dbReference>
<dbReference type="Gene3D" id="2.30.30.140">
    <property type="match status" value="1"/>
</dbReference>
<dbReference type="InterPro" id="IPR016197">
    <property type="entry name" value="Chromo-like_dom_sf"/>
</dbReference>
<feature type="region of interest" description="Disordered" evidence="1">
    <location>
        <begin position="72"/>
        <end position="119"/>
    </location>
</feature>
<organism evidence="3 4">
    <name type="scientific">Chenopodium quinoa</name>
    <name type="common">Quinoa</name>
    <dbReference type="NCBI Taxonomy" id="63459"/>
    <lineage>
        <taxon>Eukaryota</taxon>
        <taxon>Viridiplantae</taxon>
        <taxon>Streptophyta</taxon>
        <taxon>Embryophyta</taxon>
        <taxon>Tracheophyta</taxon>
        <taxon>Spermatophyta</taxon>
        <taxon>Magnoliopsida</taxon>
        <taxon>eudicotyledons</taxon>
        <taxon>Gunneridae</taxon>
        <taxon>Pentapetalae</taxon>
        <taxon>Caryophyllales</taxon>
        <taxon>Chenopodiaceae</taxon>
        <taxon>Chenopodioideae</taxon>
        <taxon>Atripliceae</taxon>
        <taxon>Chenopodium</taxon>
    </lineage>
</organism>
<reference evidence="3" key="1">
    <citation type="journal article" date="2017" name="Nature">
        <title>The genome of Chenopodium quinoa.</title>
        <authorList>
            <person name="Jarvis D.E."/>
            <person name="Ho Y.S."/>
            <person name="Lightfoot D.J."/>
            <person name="Schmoeckel S.M."/>
            <person name="Li B."/>
            <person name="Borm T.J.A."/>
            <person name="Ohyanagi H."/>
            <person name="Mineta K."/>
            <person name="Michell C.T."/>
            <person name="Saber N."/>
            <person name="Kharbatia N.M."/>
            <person name="Rupper R.R."/>
            <person name="Sharp A.R."/>
            <person name="Dally N."/>
            <person name="Boughton B.A."/>
            <person name="Woo Y.H."/>
            <person name="Gao G."/>
            <person name="Schijlen E.G.W.M."/>
            <person name="Guo X."/>
            <person name="Momin A.A."/>
            <person name="Negrao S."/>
            <person name="Al-Babili S."/>
            <person name="Gehring C."/>
            <person name="Roessner U."/>
            <person name="Jung C."/>
            <person name="Murphy K."/>
            <person name="Arold S.T."/>
            <person name="Gojobori T."/>
            <person name="van der Linden C.G."/>
            <person name="van Loo E.N."/>
            <person name="Jellen E.N."/>
            <person name="Maughan P.J."/>
            <person name="Tester M."/>
        </authorList>
    </citation>
    <scope>NUCLEOTIDE SEQUENCE [LARGE SCALE GENOMIC DNA]</scope>
    <source>
        <strain evidence="3">cv. PI 614886</strain>
    </source>
</reference>
<feature type="domain" description="SAWADEE" evidence="2">
    <location>
        <begin position="128"/>
        <end position="252"/>
    </location>
</feature>
<dbReference type="GO" id="GO:0003682">
    <property type="term" value="F:chromatin binding"/>
    <property type="evidence" value="ECO:0007669"/>
    <property type="project" value="InterPro"/>
</dbReference>
<dbReference type="EnsemblPlants" id="AUR62009238-RA">
    <property type="protein sequence ID" value="AUR62009238-RA:cds"/>
    <property type="gene ID" value="AUR62009238"/>
</dbReference>
<dbReference type="OMA" id="VEIFITY"/>
<dbReference type="AlphaFoldDB" id="A0A803LBJ9"/>
<protein>
    <recommendedName>
        <fullName evidence="2">SAWADEE domain-containing protein</fullName>
    </recommendedName>
</protein>
<dbReference type="InterPro" id="IPR039276">
    <property type="entry name" value="SHH1/2"/>
</dbReference>
<name>A0A803LBJ9_CHEQI</name>
<dbReference type="PANTHER" id="PTHR33827">
    <property type="entry name" value="PROTEIN SAWADEE HOMEODOMAIN HOMOLOG 2"/>
    <property type="match status" value="1"/>
</dbReference>
<reference evidence="3" key="2">
    <citation type="submission" date="2021-03" db="UniProtKB">
        <authorList>
            <consortium name="EnsemblPlants"/>
        </authorList>
    </citation>
    <scope>IDENTIFICATION</scope>
</reference>
<feature type="compositionally biased region" description="Polar residues" evidence="1">
    <location>
        <begin position="83"/>
        <end position="95"/>
    </location>
</feature>
<evidence type="ECO:0000313" key="3">
    <source>
        <dbReference type="EnsemblPlants" id="AUR62009238-RA:cds"/>
    </source>
</evidence>
<dbReference type="Proteomes" id="UP000596660">
    <property type="component" value="Unplaced"/>
</dbReference>
<sequence length="265" mass="30564">MDRLRPRERKVFSGFSDTEIEKLESLFSEYGELSVNRDFCVKVAKGISRSAGRAGKPVVKWDEVQSWFQNRQKMSPVKAAPPSINQKEITPSPDVSKNVAARPDASDLKKTNESNQVPKGEKLPELSELEFEARSRDGAWYDVERFLSHRFLSSGETEVHVRFVGFGAEEDEWVNVKNDVRERSIPLENWECQKVKAGDVMLCLQERKDQAIYYDALILDIERKMHDIRGCRCIFSIQYDHDKSEARKGSLEEIMSQSITRKTRK</sequence>
<dbReference type="PANTHER" id="PTHR33827:SF3">
    <property type="entry name" value="OS09G0346900 PROTEIN"/>
    <property type="match status" value="1"/>
</dbReference>
<dbReference type="Gene3D" id="2.40.50.40">
    <property type="match status" value="1"/>
</dbReference>
<evidence type="ECO:0000313" key="4">
    <source>
        <dbReference type="Proteomes" id="UP000596660"/>
    </source>
</evidence>
<keyword evidence="4" id="KW-1185">Reference proteome</keyword>
<proteinExistence type="predicted"/>
<evidence type="ECO:0000256" key="1">
    <source>
        <dbReference type="SAM" id="MobiDB-lite"/>
    </source>
</evidence>
<dbReference type="InterPro" id="IPR032001">
    <property type="entry name" value="SAWADEE_dom"/>
</dbReference>
<dbReference type="Gramene" id="AUR62009238-RA">
    <property type="protein sequence ID" value="AUR62009238-RA:cds"/>
    <property type="gene ID" value="AUR62009238"/>
</dbReference>